<dbReference type="GO" id="GO:0015627">
    <property type="term" value="C:type II protein secretion system complex"/>
    <property type="evidence" value="ECO:0007669"/>
    <property type="project" value="InterPro"/>
</dbReference>
<keyword evidence="4 10" id="KW-1003">Cell membrane</keyword>
<evidence type="ECO:0000256" key="8">
    <source>
        <dbReference type="ARBA" id="ARBA00022989"/>
    </source>
</evidence>
<protein>
    <recommendedName>
        <fullName evidence="10">Type II secretion system protein M</fullName>
        <shortName evidence="10">T2SS protein M</shortName>
    </recommendedName>
    <alternativeName>
        <fullName evidence="10">General secretion pathway protein M</fullName>
    </alternativeName>
</protein>
<proteinExistence type="inferred from homology"/>
<dbReference type="RefSeq" id="WP_112715654.1">
    <property type="nucleotide sequence ID" value="NZ_LS483250.1"/>
</dbReference>
<accession>A0A330LQL1</accession>
<gene>
    <name evidence="12" type="ORF">MORIYA_2678</name>
</gene>
<feature type="transmembrane region" description="Helical" evidence="11">
    <location>
        <begin position="15"/>
        <end position="33"/>
    </location>
</feature>
<keyword evidence="5 10" id="KW-0997">Cell inner membrane</keyword>
<keyword evidence="9 10" id="KW-0472">Membrane</keyword>
<comment type="function">
    <text evidence="10">Inner membrane component of the type II secretion system required for the energy-dependent secretion of extracellular factors such as proteases and toxins from the periplasm.</text>
</comment>
<evidence type="ECO:0000256" key="6">
    <source>
        <dbReference type="ARBA" id="ARBA00022692"/>
    </source>
</evidence>
<dbReference type="Gene3D" id="3.30.1360.100">
    <property type="entry name" value="General secretion pathway protein M, EpsM"/>
    <property type="match status" value="1"/>
</dbReference>
<organism evidence="12 13">
    <name type="scientific">Moritella yayanosii</name>
    <dbReference type="NCBI Taxonomy" id="69539"/>
    <lineage>
        <taxon>Bacteria</taxon>
        <taxon>Pseudomonadati</taxon>
        <taxon>Pseudomonadota</taxon>
        <taxon>Gammaproteobacteria</taxon>
        <taxon>Alteromonadales</taxon>
        <taxon>Moritellaceae</taxon>
        <taxon>Moritella</taxon>
    </lineage>
</organism>
<dbReference type="InterPro" id="IPR007690">
    <property type="entry name" value="T2SS_GspM"/>
</dbReference>
<evidence type="ECO:0000256" key="7">
    <source>
        <dbReference type="ARBA" id="ARBA00022927"/>
    </source>
</evidence>
<dbReference type="GO" id="GO:0005886">
    <property type="term" value="C:plasma membrane"/>
    <property type="evidence" value="ECO:0007669"/>
    <property type="project" value="UniProtKB-SubCell"/>
</dbReference>
<evidence type="ECO:0000256" key="2">
    <source>
        <dbReference type="ARBA" id="ARBA00010637"/>
    </source>
</evidence>
<dbReference type="EMBL" id="LS483250">
    <property type="protein sequence ID" value="SQD79150.1"/>
    <property type="molecule type" value="Genomic_DNA"/>
</dbReference>
<evidence type="ECO:0000256" key="10">
    <source>
        <dbReference type="PIRNR" id="PIRNR006291"/>
    </source>
</evidence>
<evidence type="ECO:0000313" key="13">
    <source>
        <dbReference type="Proteomes" id="UP000250163"/>
    </source>
</evidence>
<evidence type="ECO:0000256" key="5">
    <source>
        <dbReference type="ARBA" id="ARBA00022519"/>
    </source>
</evidence>
<reference evidence="13" key="1">
    <citation type="submission" date="2018-05" db="EMBL/GenBank/DDBJ databases">
        <authorList>
            <person name="Cea G.-C."/>
            <person name="William W."/>
        </authorList>
    </citation>
    <scope>NUCLEOTIDE SEQUENCE [LARGE SCALE GENOMIC DNA]</scope>
    <source>
        <strain evidence="13">DB21MT 5</strain>
    </source>
</reference>
<evidence type="ECO:0000256" key="1">
    <source>
        <dbReference type="ARBA" id="ARBA00004377"/>
    </source>
</evidence>
<evidence type="ECO:0000256" key="11">
    <source>
        <dbReference type="SAM" id="Phobius"/>
    </source>
</evidence>
<dbReference type="AlphaFoldDB" id="A0A330LQL1"/>
<keyword evidence="3 10" id="KW-0813">Transport</keyword>
<dbReference type="Pfam" id="PF04612">
    <property type="entry name" value="T2SSM"/>
    <property type="match status" value="1"/>
</dbReference>
<evidence type="ECO:0000256" key="3">
    <source>
        <dbReference type="ARBA" id="ARBA00022448"/>
    </source>
</evidence>
<evidence type="ECO:0000256" key="4">
    <source>
        <dbReference type="ARBA" id="ARBA00022475"/>
    </source>
</evidence>
<keyword evidence="6 11" id="KW-0812">Transmembrane</keyword>
<dbReference type="Proteomes" id="UP000250163">
    <property type="component" value="Chromosome MORIYA"/>
</dbReference>
<evidence type="ECO:0000313" key="12">
    <source>
        <dbReference type="EMBL" id="SQD79150.1"/>
    </source>
</evidence>
<dbReference type="KEGG" id="mya:MORIYA_2678"/>
<dbReference type="SUPFAM" id="SSF103054">
    <property type="entry name" value="General secretion pathway protein M, EpsM"/>
    <property type="match status" value="1"/>
</dbReference>
<comment type="subcellular location">
    <subcellularLocation>
        <location evidence="1">Cell inner membrane</location>
        <topology evidence="1">Single-pass membrane protein</topology>
    </subcellularLocation>
</comment>
<keyword evidence="7 10" id="KW-0653">Protein transport</keyword>
<sequence>MKAYWQQLEQKEKQLISILIVTLVLAAGYWLLWQPLQNDIINTQRKVNVQKQTLADVKTIGQKIIDLQGSQGKRVEAGDLNQLVSRSAARNQIVITRIQAKTDTLQVWIDDVNFNQFTAWLEQLNKQYGIEIQNIDLSVSDAKGMVKVRRLQLGTRP</sequence>
<dbReference type="OrthoDB" id="6624834at2"/>
<comment type="similarity">
    <text evidence="2 10">Belongs to the GSP M family.</text>
</comment>
<dbReference type="GO" id="GO:0015628">
    <property type="term" value="P:protein secretion by the type II secretion system"/>
    <property type="evidence" value="ECO:0007669"/>
    <property type="project" value="InterPro"/>
</dbReference>
<dbReference type="InterPro" id="IPR023229">
    <property type="entry name" value="T2SS_M_periplasmic_sf"/>
</dbReference>
<dbReference type="PIRSF" id="PIRSF006291">
    <property type="entry name" value="GspM"/>
    <property type="match status" value="1"/>
</dbReference>
<evidence type="ECO:0000256" key="9">
    <source>
        <dbReference type="ARBA" id="ARBA00023136"/>
    </source>
</evidence>
<keyword evidence="13" id="KW-1185">Reference proteome</keyword>
<keyword evidence="8 11" id="KW-1133">Transmembrane helix</keyword>
<name>A0A330LQL1_9GAMM</name>